<dbReference type="InterPro" id="IPR052351">
    <property type="entry name" value="Ornithine_N-alpha-AT"/>
</dbReference>
<proteinExistence type="predicted"/>
<dbReference type="PANTHER" id="PTHR37323:SF1">
    <property type="entry name" value="L-ORNITHINE N(ALPHA)-ACYLTRANSFERASE"/>
    <property type="match status" value="1"/>
</dbReference>
<keyword evidence="2" id="KW-0444">Lipid biosynthesis</keyword>
<evidence type="ECO:0000256" key="4">
    <source>
        <dbReference type="ARBA" id="ARBA00023098"/>
    </source>
</evidence>
<dbReference type="InterPro" id="IPR016181">
    <property type="entry name" value="Acyl_CoA_acyltransferase"/>
</dbReference>
<dbReference type="RefSeq" id="WP_106112733.1">
    <property type="nucleotide sequence ID" value="NZ_PVSR01000003.1"/>
</dbReference>
<dbReference type="Gene3D" id="3.40.630.30">
    <property type="match status" value="1"/>
</dbReference>
<gene>
    <name evidence="6" type="ORF">CEP50_04325</name>
</gene>
<dbReference type="InParanoid" id="A0A2T0H014"/>
<keyword evidence="7" id="KW-1185">Reference proteome</keyword>
<dbReference type="GO" id="GO:0016746">
    <property type="term" value="F:acyltransferase activity"/>
    <property type="evidence" value="ECO:0007669"/>
    <property type="project" value="UniProtKB-KW"/>
</dbReference>
<protein>
    <submittedName>
        <fullName evidence="6">GNAT family N-acetyltransferase</fullName>
    </submittedName>
</protein>
<organism evidence="6 7">
    <name type="scientific">Actinopolyspora mortivallis</name>
    <dbReference type="NCBI Taxonomy" id="33906"/>
    <lineage>
        <taxon>Bacteria</taxon>
        <taxon>Bacillati</taxon>
        <taxon>Actinomycetota</taxon>
        <taxon>Actinomycetes</taxon>
        <taxon>Actinopolysporales</taxon>
        <taxon>Actinopolysporaceae</taxon>
        <taxon>Actinopolyspora</taxon>
    </lineage>
</organism>
<sequence length="260" mass="29072">MVETGRSDSELPAGAATRLGNGRYSLRLSRETVDINSAQRLRHRVFAMEMGATVRGGSAGTDSDLFDEFCDHLLVRDDVSGELVGTYRMLPPCRARAVGGLYADGEFDLARLRPLLADLVEAGRSCVHPEHRNGAVVGLMWAGIARYMLVHGYRWLGGCASVPLRDGGRTAAGVWRNVRRRCYAPENRRVTPHERWAPDSAEHDERVRFPPLLRGYLRLGAWVCGPPAHDREFDVADFFVLLDTARMDHRYLERFLGSHG</sequence>
<comment type="caution">
    <text evidence="6">The sequence shown here is derived from an EMBL/GenBank/DDBJ whole genome shotgun (WGS) entry which is preliminary data.</text>
</comment>
<keyword evidence="5" id="KW-0012">Acyltransferase</keyword>
<evidence type="ECO:0000256" key="3">
    <source>
        <dbReference type="ARBA" id="ARBA00022679"/>
    </source>
</evidence>
<dbReference type="SUPFAM" id="SSF55729">
    <property type="entry name" value="Acyl-CoA N-acyltransferases (Nat)"/>
    <property type="match status" value="1"/>
</dbReference>
<dbReference type="AlphaFoldDB" id="A0A2T0H014"/>
<evidence type="ECO:0000256" key="5">
    <source>
        <dbReference type="ARBA" id="ARBA00023315"/>
    </source>
</evidence>
<evidence type="ECO:0000256" key="2">
    <source>
        <dbReference type="ARBA" id="ARBA00022516"/>
    </source>
</evidence>
<reference evidence="6 7" key="1">
    <citation type="submission" date="2018-03" db="EMBL/GenBank/DDBJ databases">
        <title>Actinopolyspora mortivallis from Sahara, screening for active biomolecules.</title>
        <authorList>
            <person name="Selama O."/>
            <person name="Wellington E.M.H."/>
            <person name="Hacene H."/>
        </authorList>
    </citation>
    <scope>NUCLEOTIDE SEQUENCE [LARGE SCALE GENOMIC DNA]</scope>
    <source>
        <strain evidence="6 7">M5A</strain>
    </source>
</reference>
<dbReference type="PANTHER" id="PTHR37323">
    <property type="entry name" value="GCN5-RELATED N-ACETYLTRANSFERASE"/>
    <property type="match status" value="1"/>
</dbReference>
<keyword evidence="4" id="KW-0443">Lipid metabolism</keyword>
<name>A0A2T0H014_ACTMO</name>
<accession>A0A2T0H014</accession>
<dbReference type="STRING" id="1050202.GCA_000384035_02616"/>
<evidence type="ECO:0000313" key="7">
    <source>
        <dbReference type="Proteomes" id="UP000239352"/>
    </source>
</evidence>
<comment type="pathway">
    <text evidence="1">Lipid metabolism.</text>
</comment>
<evidence type="ECO:0000256" key="1">
    <source>
        <dbReference type="ARBA" id="ARBA00005189"/>
    </source>
</evidence>
<dbReference type="Pfam" id="PF13444">
    <property type="entry name" value="Acetyltransf_5"/>
    <property type="match status" value="1"/>
</dbReference>
<dbReference type="EMBL" id="PVSR01000003">
    <property type="protein sequence ID" value="PRW64706.1"/>
    <property type="molecule type" value="Genomic_DNA"/>
</dbReference>
<dbReference type="GO" id="GO:0006629">
    <property type="term" value="P:lipid metabolic process"/>
    <property type="evidence" value="ECO:0007669"/>
    <property type="project" value="UniProtKB-KW"/>
</dbReference>
<dbReference type="Proteomes" id="UP000239352">
    <property type="component" value="Unassembled WGS sequence"/>
</dbReference>
<keyword evidence="3 6" id="KW-0808">Transferase</keyword>
<evidence type="ECO:0000313" key="6">
    <source>
        <dbReference type="EMBL" id="PRW64706.1"/>
    </source>
</evidence>